<evidence type="ECO:0000256" key="1">
    <source>
        <dbReference type="SAM" id="MobiDB-lite"/>
    </source>
</evidence>
<accession>A0A1B2ESQ3</accession>
<organism evidence="2">
    <name type="scientific">Microvirga ossetica</name>
    <dbReference type="NCBI Taxonomy" id="1882682"/>
    <lineage>
        <taxon>Bacteria</taxon>
        <taxon>Pseudomonadati</taxon>
        <taxon>Pseudomonadota</taxon>
        <taxon>Alphaproteobacteria</taxon>
        <taxon>Hyphomicrobiales</taxon>
        <taxon>Methylobacteriaceae</taxon>
        <taxon>Microvirga</taxon>
    </lineage>
</organism>
<dbReference type="AlphaFoldDB" id="A0A1B2ESQ3"/>
<proteinExistence type="predicted"/>
<dbReference type="RefSeq" id="WP_099514082.1">
    <property type="nucleotide sequence ID" value="NZ_CP016617.1"/>
</dbReference>
<geneLocation type="plasmid" evidence="2">
    <name>unnamed1</name>
</geneLocation>
<protein>
    <submittedName>
        <fullName evidence="2">Uncharacterized protein</fullName>
    </submittedName>
</protein>
<feature type="region of interest" description="Disordered" evidence="1">
    <location>
        <begin position="174"/>
        <end position="240"/>
    </location>
</feature>
<dbReference type="KEGG" id="moc:BB934_32845"/>
<feature type="compositionally biased region" description="Acidic residues" evidence="1">
    <location>
        <begin position="228"/>
        <end position="240"/>
    </location>
</feature>
<dbReference type="OrthoDB" id="8410544at2"/>
<reference evidence="2" key="1">
    <citation type="submission" date="2016-07" db="EMBL/GenBank/DDBJ databases">
        <title>Microvirga ossetica sp. nov. a new species of rhizobia isolated from root nodules of the legume species Vicia alpestris Steven originated from North Ossetia region in the Caucasus.</title>
        <authorList>
            <person name="Safronova V.I."/>
            <person name="Kuznetsova I.G."/>
            <person name="Sazanova A.L."/>
            <person name="Belimov A."/>
            <person name="Andronov E."/>
            <person name="Osledkin Y.S."/>
            <person name="Onishchuk O.P."/>
            <person name="Kurchak O.N."/>
            <person name="Shaposhnikov A.I."/>
            <person name="Willems A."/>
            <person name="Tikhonovich I.A."/>
        </authorList>
    </citation>
    <scope>NUCLEOTIDE SEQUENCE [LARGE SCALE GENOMIC DNA]</scope>
    <source>
        <strain evidence="2">V5/3M</strain>
        <plasmid evidence="2">unnamed1</plasmid>
    </source>
</reference>
<dbReference type="EMBL" id="CP016617">
    <property type="protein sequence ID" value="ANY83003.1"/>
    <property type="molecule type" value="Genomic_DNA"/>
</dbReference>
<name>A0A1B2ESQ3_9HYPH</name>
<sequence length="240" mass="27153">MAELFPNYADEDFSPDPPTHEEIGFDHIVEFDISLLNQAARGEHIAWALSSAMASIMSRYRRRNGLRPYQRQRDRLLAAITSAYLTADRTLPPLCRRSMIFTGMEALAGIVTYWAADDEQRAVWPRDTYADTCAHARIFRNQLHNISLAEEIEERAHRRRAEVIHSLLQTDSNPLLKEGNAMAPSEMGPESHAREQCDFQNSEPEGRAGASAAEDPMQSKAQLYDFDLGSEADDADWNNK</sequence>
<evidence type="ECO:0000313" key="2">
    <source>
        <dbReference type="EMBL" id="ANY83003.1"/>
    </source>
</evidence>
<keyword evidence="2" id="KW-0614">Plasmid</keyword>
<gene>
    <name evidence="2" type="ORF">BB934_32845</name>
</gene>